<proteinExistence type="predicted"/>
<accession>A0ACC3TT61</accession>
<name>A0ACC3TT61_9ASCO</name>
<keyword evidence="2" id="KW-1185">Reference proteome</keyword>
<evidence type="ECO:0000313" key="1">
    <source>
        <dbReference type="EMBL" id="KAK9324211.1"/>
    </source>
</evidence>
<reference evidence="2" key="1">
    <citation type="journal article" date="2024" name="Front. Bioeng. Biotechnol.">
        <title>Genome-scale model development and genomic sequencing of the oleaginous clade Lipomyces.</title>
        <authorList>
            <person name="Czajka J.J."/>
            <person name="Han Y."/>
            <person name="Kim J."/>
            <person name="Mondo S.J."/>
            <person name="Hofstad B.A."/>
            <person name="Robles A."/>
            <person name="Haridas S."/>
            <person name="Riley R."/>
            <person name="LaButti K."/>
            <person name="Pangilinan J."/>
            <person name="Andreopoulos W."/>
            <person name="Lipzen A."/>
            <person name="Yan J."/>
            <person name="Wang M."/>
            <person name="Ng V."/>
            <person name="Grigoriev I.V."/>
            <person name="Spatafora J.W."/>
            <person name="Magnuson J.K."/>
            <person name="Baker S.E."/>
            <person name="Pomraning K.R."/>
        </authorList>
    </citation>
    <scope>NUCLEOTIDE SEQUENCE [LARGE SCALE GENOMIC DNA]</scope>
    <source>
        <strain evidence="2">CBS 10300</strain>
    </source>
</reference>
<sequence>MRALSIRLLGISTILYVLVILATPISAAGVTADKVPKRASVPDKNKQQHLSDKNSETTTDDLQACTAIAPHTGNFFDLRGLTRVKEVDESDFHVRGHDYGHNFTMNICAPVLAAGGKFSGIADPLNVSAYYTTDSGEQFSIGEASSQLIFRGRRLVLEYMGGSPCPSSPNLRKSSIITLACDRELLSHMALNFVGQLHECAYFFEARTPHACAKAGSKGGGADTLGPFGMFALIFTVMVMVYVLAVSRRRVPYLHAFINGGFGWVRRLVGFRDDNGGLMEKGYSYNG</sequence>
<dbReference type="Proteomes" id="UP001489719">
    <property type="component" value="Unassembled WGS sequence"/>
</dbReference>
<evidence type="ECO:0000313" key="2">
    <source>
        <dbReference type="Proteomes" id="UP001489719"/>
    </source>
</evidence>
<organism evidence="1 2">
    <name type="scientific">Lipomyces orientalis</name>
    <dbReference type="NCBI Taxonomy" id="1233043"/>
    <lineage>
        <taxon>Eukaryota</taxon>
        <taxon>Fungi</taxon>
        <taxon>Dikarya</taxon>
        <taxon>Ascomycota</taxon>
        <taxon>Saccharomycotina</taxon>
        <taxon>Lipomycetes</taxon>
        <taxon>Lipomycetales</taxon>
        <taxon>Lipomycetaceae</taxon>
        <taxon>Lipomyces</taxon>
    </lineage>
</organism>
<gene>
    <name evidence="1" type="ORF">V1517DRAFT_337025</name>
</gene>
<comment type="caution">
    <text evidence="1">The sequence shown here is derived from an EMBL/GenBank/DDBJ whole genome shotgun (WGS) entry which is preliminary data.</text>
</comment>
<dbReference type="EMBL" id="MU970052">
    <property type="protein sequence ID" value="KAK9324211.1"/>
    <property type="molecule type" value="Genomic_DNA"/>
</dbReference>
<keyword evidence="1" id="KW-0675">Receptor</keyword>
<protein>
    <submittedName>
        <fullName evidence="1">Mannose-6-phosphate receptor binding domain-containing protein</fullName>
    </submittedName>
</protein>